<proteinExistence type="predicted"/>
<dbReference type="AlphaFoldDB" id="A0AAV2FY27"/>
<reference evidence="1 2" key="1">
    <citation type="submission" date="2024-04" db="EMBL/GenBank/DDBJ databases">
        <authorList>
            <person name="Fracassetti M."/>
        </authorList>
    </citation>
    <scope>NUCLEOTIDE SEQUENCE [LARGE SCALE GENOMIC DNA]</scope>
</reference>
<evidence type="ECO:0008006" key="3">
    <source>
        <dbReference type="Google" id="ProtNLM"/>
    </source>
</evidence>
<sequence length="138" mass="16043">MDVIKRRGTHLANRYTLCHNEEENADHIFTRCEFIQDAWSIIKAKKSFIGNLQGDVSSVISNRPSLSPNNIDEWFNVSILHAVFWSVWLQRNQRIFKNYGAAAMIIARKSVKMVVYWLTAHHKIDKEHAASWLAEFLS</sequence>
<dbReference type="EMBL" id="OZ034820">
    <property type="protein sequence ID" value="CAL1402947.1"/>
    <property type="molecule type" value="Genomic_DNA"/>
</dbReference>
<evidence type="ECO:0000313" key="2">
    <source>
        <dbReference type="Proteomes" id="UP001497516"/>
    </source>
</evidence>
<evidence type="ECO:0000313" key="1">
    <source>
        <dbReference type="EMBL" id="CAL1402947.1"/>
    </source>
</evidence>
<dbReference type="Proteomes" id="UP001497516">
    <property type="component" value="Chromosome 7"/>
</dbReference>
<accession>A0AAV2FY27</accession>
<name>A0AAV2FY27_9ROSI</name>
<gene>
    <name evidence="1" type="ORF">LTRI10_LOCUS42913</name>
</gene>
<keyword evidence="2" id="KW-1185">Reference proteome</keyword>
<protein>
    <recommendedName>
        <fullName evidence="3">Reverse transcriptase zinc-binding domain-containing protein</fullName>
    </recommendedName>
</protein>
<organism evidence="1 2">
    <name type="scientific">Linum trigynum</name>
    <dbReference type="NCBI Taxonomy" id="586398"/>
    <lineage>
        <taxon>Eukaryota</taxon>
        <taxon>Viridiplantae</taxon>
        <taxon>Streptophyta</taxon>
        <taxon>Embryophyta</taxon>
        <taxon>Tracheophyta</taxon>
        <taxon>Spermatophyta</taxon>
        <taxon>Magnoliopsida</taxon>
        <taxon>eudicotyledons</taxon>
        <taxon>Gunneridae</taxon>
        <taxon>Pentapetalae</taxon>
        <taxon>rosids</taxon>
        <taxon>fabids</taxon>
        <taxon>Malpighiales</taxon>
        <taxon>Linaceae</taxon>
        <taxon>Linum</taxon>
    </lineage>
</organism>